<dbReference type="Gene3D" id="1.20.900.10">
    <property type="entry name" value="Dbl homology (DH) domain"/>
    <property type="match status" value="1"/>
</dbReference>
<evidence type="ECO:0000256" key="2">
    <source>
        <dbReference type="ARBA" id="ARBA00022490"/>
    </source>
</evidence>
<dbReference type="GO" id="GO:0005085">
    <property type="term" value="F:guanyl-nucleotide exchange factor activity"/>
    <property type="evidence" value="ECO:0007669"/>
    <property type="project" value="InterPro"/>
</dbReference>
<feature type="region of interest" description="Disordered" evidence="6">
    <location>
        <begin position="435"/>
        <end position="458"/>
    </location>
</feature>
<organism evidence="8 9">
    <name type="scientific">Parascaris univalens</name>
    <name type="common">Nematode worm</name>
    <dbReference type="NCBI Taxonomy" id="6257"/>
    <lineage>
        <taxon>Eukaryota</taxon>
        <taxon>Metazoa</taxon>
        <taxon>Ecdysozoa</taxon>
        <taxon>Nematoda</taxon>
        <taxon>Chromadorea</taxon>
        <taxon>Rhabditida</taxon>
        <taxon>Spirurina</taxon>
        <taxon>Ascaridomorpha</taxon>
        <taxon>Ascaridoidea</taxon>
        <taxon>Ascarididae</taxon>
        <taxon>Parascaris</taxon>
    </lineage>
</organism>
<feature type="compositionally biased region" description="Basic and acidic residues" evidence="6">
    <location>
        <begin position="303"/>
        <end position="319"/>
    </location>
</feature>
<evidence type="ECO:0000256" key="4">
    <source>
        <dbReference type="ARBA" id="ARBA00022771"/>
    </source>
</evidence>
<keyword evidence="8" id="KW-1185">Reference proteome</keyword>
<dbReference type="Gene3D" id="2.30.29.30">
    <property type="entry name" value="Pleckstrin-homology domain (PH domain)/Phosphotyrosine-binding domain (PTB)"/>
    <property type="match status" value="1"/>
</dbReference>
<dbReference type="GO" id="GO:0008270">
    <property type="term" value="F:zinc ion binding"/>
    <property type="evidence" value="ECO:0007669"/>
    <property type="project" value="UniProtKB-KW"/>
</dbReference>
<dbReference type="Proteomes" id="UP000887569">
    <property type="component" value="Unplaced"/>
</dbReference>
<evidence type="ECO:0000256" key="6">
    <source>
        <dbReference type="SAM" id="MobiDB-lite"/>
    </source>
</evidence>
<dbReference type="InterPro" id="IPR041020">
    <property type="entry name" value="PH_16"/>
</dbReference>
<reference evidence="9" key="1">
    <citation type="submission" date="2022-11" db="UniProtKB">
        <authorList>
            <consortium name="WormBaseParasite"/>
        </authorList>
    </citation>
    <scope>IDENTIFICATION</scope>
</reference>
<dbReference type="PANTHER" id="PTHR13944">
    <property type="entry name" value="AGAP007712-PA"/>
    <property type="match status" value="1"/>
</dbReference>
<dbReference type="PANTHER" id="PTHR13944:SF21">
    <property type="entry name" value="CYSTS, ISOFORM C"/>
    <property type="match status" value="1"/>
</dbReference>
<evidence type="ECO:0000256" key="5">
    <source>
        <dbReference type="SAM" id="Coils"/>
    </source>
</evidence>
<evidence type="ECO:0000259" key="7">
    <source>
        <dbReference type="PROSITE" id="PS50010"/>
    </source>
</evidence>
<keyword evidence="3" id="KW-0597">Phosphoprotein</keyword>
<dbReference type="WBParaSite" id="PgR023_g121_t01">
    <property type="protein sequence ID" value="PgR023_g121_t01"/>
    <property type="gene ID" value="PgR023_g121"/>
</dbReference>
<comment type="subcellular location">
    <subcellularLocation>
        <location evidence="1">Cytoplasm</location>
    </subcellularLocation>
</comment>
<feature type="region of interest" description="Disordered" evidence="6">
    <location>
        <begin position="296"/>
        <end position="319"/>
    </location>
</feature>
<keyword evidence="4" id="KW-0479">Metal-binding</keyword>
<dbReference type="GO" id="GO:0005737">
    <property type="term" value="C:cytoplasm"/>
    <property type="evidence" value="ECO:0007669"/>
    <property type="project" value="UniProtKB-SubCell"/>
</dbReference>
<keyword evidence="2" id="KW-0963">Cytoplasm</keyword>
<feature type="coiled-coil region" evidence="5">
    <location>
        <begin position="1284"/>
        <end position="1315"/>
    </location>
</feature>
<feature type="coiled-coil region" evidence="5">
    <location>
        <begin position="1219"/>
        <end position="1253"/>
    </location>
</feature>
<dbReference type="InterPro" id="IPR051632">
    <property type="entry name" value="Rho_GEF"/>
</dbReference>
<feature type="domain" description="DH" evidence="7">
    <location>
        <begin position="651"/>
        <end position="840"/>
    </location>
</feature>
<accession>A0A915B4K9</accession>
<dbReference type="InterPro" id="IPR000219">
    <property type="entry name" value="DH_dom"/>
</dbReference>
<dbReference type="PROSITE" id="PS50010">
    <property type="entry name" value="DH_2"/>
    <property type="match status" value="1"/>
</dbReference>
<feature type="compositionally biased region" description="Low complexity" evidence="6">
    <location>
        <begin position="435"/>
        <end position="449"/>
    </location>
</feature>
<keyword evidence="5" id="KW-0175">Coiled coil</keyword>
<dbReference type="Pfam" id="PF00621">
    <property type="entry name" value="RhoGEF"/>
    <property type="match status" value="1"/>
</dbReference>
<name>A0A915B4K9_PARUN</name>
<proteinExistence type="predicted"/>
<protein>
    <submittedName>
        <fullName evidence="9">DH domain-containing protein</fullName>
    </submittedName>
</protein>
<dbReference type="GO" id="GO:0035023">
    <property type="term" value="P:regulation of Rho protein signal transduction"/>
    <property type="evidence" value="ECO:0007669"/>
    <property type="project" value="TreeGrafter"/>
</dbReference>
<dbReference type="SUPFAM" id="SSF48065">
    <property type="entry name" value="DBL homology domain (DH-domain)"/>
    <property type="match status" value="1"/>
</dbReference>
<evidence type="ECO:0000313" key="9">
    <source>
        <dbReference type="WBParaSite" id="PgR023_g121_t01"/>
    </source>
</evidence>
<keyword evidence="4" id="KW-0863">Zinc-finger</keyword>
<dbReference type="Pfam" id="PF17838">
    <property type="entry name" value="PH_16"/>
    <property type="match status" value="1"/>
</dbReference>
<evidence type="ECO:0000256" key="3">
    <source>
        <dbReference type="ARBA" id="ARBA00022553"/>
    </source>
</evidence>
<feature type="compositionally biased region" description="Low complexity" evidence="6">
    <location>
        <begin position="79"/>
        <end position="91"/>
    </location>
</feature>
<feature type="coiled-coil region" evidence="5">
    <location>
        <begin position="1021"/>
        <end position="1048"/>
    </location>
</feature>
<keyword evidence="4" id="KW-0862">Zinc</keyword>
<dbReference type="SMART" id="SM00325">
    <property type="entry name" value="RhoGEF"/>
    <property type="match status" value="1"/>
</dbReference>
<feature type="region of interest" description="Disordered" evidence="6">
    <location>
        <begin position="1341"/>
        <end position="1396"/>
    </location>
</feature>
<evidence type="ECO:0000256" key="1">
    <source>
        <dbReference type="ARBA" id="ARBA00004496"/>
    </source>
</evidence>
<feature type="region of interest" description="Disordered" evidence="6">
    <location>
        <begin position="79"/>
        <end position="103"/>
    </location>
</feature>
<feature type="region of interest" description="Disordered" evidence="6">
    <location>
        <begin position="1162"/>
        <end position="1184"/>
    </location>
</feature>
<feature type="compositionally biased region" description="Basic and acidic residues" evidence="6">
    <location>
        <begin position="1175"/>
        <end position="1184"/>
    </location>
</feature>
<sequence>MKRSISINNLESIIETHPLIPLQFSPVGRQLSEELPRRFSDHIRYRSRSLDSLIQFVSPSNIPCDAGFLDEVVQNPRSCPMSMSPSSSTSSVLPDEEKEGVNRNSEQYLTVATDIDDAQTTASAWEDADMSSADPSFVCRLIRCKDLGFDETIPIEEDSFAVGEHKLRSSEQEEINFHIDELDAILEKQSAMLGNCLSPSTERRCEGSPESPTVHVSFAAEDLLKKGYPSEQTSDNRVPSLEIVSSPVEHADDESVDSVLANPTISGAVEGEPEDPAGSGHVDKLLYDEESVCGTPHILSPVSERREESSSDQENNRSREEFAVNIERASAALMHPQQDVWVDTTAGTWLPRDDIPTSIHRRWLSDHGTEHASGFKEQLEDQLRRENEVSNDVVRLRRADARPATLSSRCRSQLVLGGSEPAAAWLDNSSLQISLSSSSPSVNDTQDVQEQQEDDFAEGEIIDTSDTAKLRRDVKVQRSETQKWAELMPATFGAHQVIGPVQRPSRLVPNLGVVGDSSAKLEGKARLDKKQARRASGLLDFFPSYRKKRGDLRTPPVESNLHGFDRRSTVVGEEPPIAGLPDSLIKALQERPSTIGVTDGRFMAARISGAFCQFDPQINKPKWADLELWRDDPPSWSSCNAHLKLNKQERKKQDLIYEVYLTEKHYCQMLVILQQVYQEGLRVKKILSEAKRAELIPQVLDALLDFHLNLLRRLQNKRNEAAVVDSISQIVYSEFEKTALSQAAVNAYTEMCSKKDQCGHLYDEWRAKNSDMRKFFDEYENEPMYKGRTFKMCLLLIAQRLTKYPILFEQLLKIESATFKEETARAHAAVKAFAVRVDSELAKMEINRRWDRIRSRMDRSSVGRINQNDLFTFDDLTLAGSADQRNLLCIGGAQCHSTQQKPEEGVEVVLILFDDILVLLTTPSGKNDKYAFYDRGPTGCSVIALNTLMVRDMPRNTSVFLVVDLKPCFDLFVVTFSTKSHLQEWKRAIEAAKECAPVRVRRAQTAFNESTIAGLVEDPEEARFNAEMEEWEIRLKELFDKRKRDEQQLSVYVRKRLEWFDQVRQHVERIPVKYHSDAQRIAVSEKIKASVKEKFAELRAVRRATLNTVSECATRLSQEDFRSFFDDAYDASVVGSDFTAFSAFNESDENRLALPKRTRTFHGTALPHRGSTDNSIRRHTTEPQITDRRRLEEAIDAAVEVEKMRKLTLGLSSRARRAATRLIQECVELRVENRQHRSEIAMLELHLAALKTRRLAATPANALEALRKKQQELQDMELGLRSKFDLEKANMTELKEELSAKEKEIKAREEQVEEQWRKLYELNNPEVVSLHRPLGFPRPLHAAGPSFRSGSAINERASTGSPRSSQAGQLAKSVSNSSMPLHLAEKTSKISRTKKF</sequence>
<dbReference type="InterPro" id="IPR011993">
    <property type="entry name" value="PH-like_dom_sf"/>
</dbReference>
<dbReference type="InterPro" id="IPR035899">
    <property type="entry name" value="DBL_dom_sf"/>
</dbReference>
<dbReference type="SUPFAM" id="SSF50729">
    <property type="entry name" value="PH domain-like"/>
    <property type="match status" value="1"/>
</dbReference>
<feature type="compositionally biased region" description="Polar residues" evidence="6">
    <location>
        <begin position="1348"/>
        <end position="1379"/>
    </location>
</feature>
<evidence type="ECO:0000313" key="8">
    <source>
        <dbReference type="Proteomes" id="UP000887569"/>
    </source>
</evidence>